<evidence type="ECO:0000313" key="2">
    <source>
        <dbReference type="Proteomes" id="UP000003340"/>
    </source>
</evidence>
<evidence type="ECO:0000313" key="1">
    <source>
        <dbReference type="EMBL" id="EEG30499.1"/>
    </source>
</evidence>
<sequence>MQRFFWISHCKNTDFKIACLKNFRMVIWLKQWVHQHHCEFFHAVILFMSSN</sequence>
<protein>
    <submittedName>
        <fullName evidence="1">Uncharacterized protein</fullName>
    </submittedName>
</protein>
<organism evidence="1 2">
    <name type="scientific">[Clostridium] methylpentosum DSM 5476</name>
    <dbReference type="NCBI Taxonomy" id="537013"/>
    <lineage>
        <taxon>Bacteria</taxon>
        <taxon>Bacillati</taxon>
        <taxon>Bacillota</taxon>
        <taxon>Clostridia</taxon>
        <taxon>Eubacteriales</taxon>
        <taxon>Oscillospiraceae</taxon>
        <taxon>Oscillospiraceae incertae sedis</taxon>
    </lineage>
</organism>
<dbReference type="HOGENOM" id="CLU_3097412_0_0_9"/>
<proteinExistence type="predicted"/>
<dbReference type="AlphaFoldDB" id="C0EDB4"/>
<reference evidence="1 2" key="1">
    <citation type="submission" date="2009-01" db="EMBL/GenBank/DDBJ databases">
        <authorList>
            <person name="Fulton L."/>
            <person name="Clifton S."/>
            <person name="Fulton B."/>
            <person name="Xu J."/>
            <person name="Minx P."/>
            <person name="Pepin K.H."/>
            <person name="Johnson M."/>
            <person name="Bhonagiri V."/>
            <person name="Nash W.E."/>
            <person name="Mardis E.R."/>
            <person name="Wilson R.K."/>
        </authorList>
    </citation>
    <scope>NUCLEOTIDE SEQUENCE [LARGE SCALE GENOMIC DNA]</scope>
    <source>
        <strain evidence="1 2">DSM 5476</strain>
    </source>
</reference>
<dbReference type="Proteomes" id="UP000003340">
    <property type="component" value="Unassembled WGS sequence"/>
</dbReference>
<gene>
    <name evidence="1" type="ORF">CLOSTMETH_01840</name>
</gene>
<accession>C0EDB4</accession>
<dbReference type="STRING" id="537013.CLOSTMETH_01840"/>
<keyword evidence="2" id="KW-1185">Reference proteome</keyword>
<reference evidence="1 2" key="2">
    <citation type="submission" date="2009-02" db="EMBL/GenBank/DDBJ databases">
        <title>Draft genome sequence of Clostridium methylpentosum (DSM 5476).</title>
        <authorList>
            <person name="Sudarsanam P."/>
            <person name="Ley R."/>
            <person name="Guruge J."/>
            <person name="Turnbaugh P.J."/>
            <person name="Mahowald M."/>
            <person name="Liep D."/>
            <person name="Gordon J."/>
        </authorList>
    </citation>
    <scope>NUCLEOTIDE SEQUENCE [LARGE SCALE GENOMIC DNA]</scope>
    <source>
        <strain evidence="1 2">DSM 5476</strain>
    </source>
</reference>
<comment type="caution">
    <text evidence="1">The sequence shown here is derived from an EMBL/GenBank/DDBJ whole genome shotgun (WGS) entry which is preliminary data.</text>
</comment>
<name>C0EDB4_9FIRM</name>
<dbReference type="EMBL" id="ACEC01000061">
    <property type="protein sequence ID" value="EEG30499.1"/>
    <property type="molecule type" value="Genomic_DNA"/>
</dbReference>